<dbReference type="GO" id="GO:0005737">
    <property type="term" value="C:cytoplasm"/>
    <property type="evidence" value="ECO:0007669"/>
    <property type="project" value="TreeGrafter"/>
</dbReference>
<dbReference type="GO" id="GO:0016579">
    <property type="term" value="P:protein deubiquitination"/>
    <property type="evidence" value="ECO:0007669"/>
    <property type="project" value="TreeGrafter"/>
</dbReference>
<evidence type="ECO:0000313" key="10">
    <source>
        <dbReference type="EMBL" id="ETS86458.1"/>
    </source>
</evidence>
<dbReference type="PANTHER" id="PTHR10589">
    <property type="entry name" value="UBIQUITIN CARBOXYL-TERMINAL HYDROLASE"/>
    <property type="match status" value="1"/>
</dbReference>
<organism evidence="10 11">
    <name type="scientific">Pestalotiopsis fici (strain W106-1 / CGMCC3.15140)</name>
    <dbReference type="NCBI Taxonomy" id="1229662"/>
    <lineage>
        <taxon>Eukaryota</taxon>
        <taxon>Fungi</taxon>
        <taxon>Dikarya</taxon>
        <taxon>Ascomycota</taxon>
        <taxon>Pezizomycotina</taxon>
        <taxon>Sordariomycetes</taxon>
        <taxon>Xylariomycetidae</taxon>
        <taxon>Amphisphaeriales</taxon>
        <taxon>Sporocadaceae</taxon>
        <taxon>Pestalotiopsis</taxon>
    </lineage>
</organism>
<dbReference type="SUPFAM" id="SSF54001">
    <property type="entry name" value="Cysteine proteinases"/>
    <property type="match status" value="1"/>
</dbReference>
<dbReference type="GeneID" id="19265299"/>
<dbReference type="Proteomes" id="UP000030651">
    <property type="component" value="Unassembled WGS sequence"/>
</dbReference>
<dbReference type="PANTHER" id="PTHR10589:SF17">
    <property type="entry name" value="UBIQUITIN CARBOXYL-TERMINAL HYDROLASE"/>
    <property type="match status" value="1"/>
</dbReference>
<keyword evidence="4" id="KW-0645">Protease</keyword>
<evidence type="ECO:0000256" key="7">
    <source>
        <dbReference type="ARBA" id="ARBA00022807"/>
    </source>
</evidence>
<evidence type="ECO:0000259" key="9">
    <source>
        <dbReference type="PROSITE" id="PS52048"/>
    </source>
</evidence>
<evidence type="ECO:0000313" key="11">
    <source>
        <dbReference type="Proteomes" id="UP000030651"/>
    </source>
</evidence>
<dbReference type="STRING" id="1229662.W3XK86"/>
<dbReference type="Gene3D" id="3.40.532.10">
    <property type="entry name" value="Peptidase C12, ubiquitin carboxyl-terminal hydrolase"/>
    <property type="match status" value="1"/>
</dbReference>
<sequence>MTKPESHLSGLLERCTHLNPSDRASVLENDALLASKYHSAAVLGDTDAPTDPETEVDFHYVCFVKSHRNNNLYIMDGDRNGPINGGTMSNDDLLSEQGIQAVMDFIQQHDDTGQYSLLALAPSPDVTF</sequence>
<keyword evidence="11" id="KW-1185">Reference proteome</keyword>
<dbReference type="InterPro" id="IPR036959">
    <property type="entry name" value="Peptidase_C12_UCH_sf"/>
</dbReference>
<evidence type="ECO:0000256" key="3">
    <source>
        <dbReference type="ARBA" id="ARBA00012759"/>
    </source>
</evidence>
<dbReference type="Pfam" id="PF01088">
    <property type="entry name" value="Peptidase_C12"/>
    <property type="match status" value="1"/>
</dbReference>
<dbReference type="EMBL" id="KI912109">
    <property type="protein sequence ID" value="ETS86458.1"/>
    <property type="molecule type" value="Genomic_DNA"/>
</dbReference>
<dbReference type="InParanoid" id="W3XK86"/>
<evidence type="ECO:0000256" key="6">
    <source>
        <dbReference type="ARBA" id="ARBA00022801"/>
    </source>
</evidence>
<gene>
    <name evidence="10" type="ORF">PFICI_00286</name>
</gene>
<dbReference type="OrthoDB" id="427186at2759"/>
<feature type="domain" description="UCH catalytic" evidence="9">
    <location>
        <begin position="1"/>
        <end position="122"/>
    </location>
</feature>
<comment type="caution">
    <text evidence="8">Lacks conserved residue(s) required for the propagation of feature annotation.</text>
</comment>
<dbReference type="HOGENOM" id="CLU_2016803_0_0_1"/>
<reference evidence="11" key="1">
    <citation type="journal article" date="2015" name="BMC Genomics">
        <title>Genomic and transcriptomic analysis of the endophytic fungus Pestalotiopsis fici reveals its lifestyle and high potential for synthesis of natural products.</title>
        <authorList>
            <person name="Wang X."/>
            <person name="Zhang X."/>
            <person name="Liu L."/>
            <person name="Xiang M."/>
            <person name="Wang W."/>
            <person name="Sun X."/>
            <person name="Che Y."/>
            <person name="Guo L."/>
            <person name="Liu G."/>
            <person name="Guo L."/>
            <person name="Wang C."/>
            <person name="Yin W.B."/>
            <person name="Stadler M."/>
            <person name="Zhang X."/>
            <person name="Liu X."/>
        </authorList>
    </citation>
    <scope>NUCLEOTIDE SEQUENCE [LARGE SCALE GENOMIC DNA]</scope>
    <source>
        <strain evidence="11">W106-1 / CGMCC3.15140</strain>
    </source>
</reference>
<evidence type="ECO:0000256" key="4">
    <source>
        <dbReference type="ARBA" id="ARBA00022670"/>
    </source>
</evidence>
<dbReference type="OMA" id="KGPIARG"/>
<dbReference type="KEGG" id="pfy:PFICI_00286"/>
<dbReference type="eggNOG" id="KOG1415">
    <property type="taxonomic scope" value="Eukaryota"/>
</dbReference>
<evidence type="ECO:0000256" key="1">
    <source>
        <dbReference type="ARBA" id="ARBA00000707"/>
    </source>
</evidence>
<accession>W3XK86</accession>
<dbReference type="InterPro" id="IPR001578">
    <property type="entry name" value="Peptidase_C12_UCH"/>
</dbReference>
<dbReference type="EC" id="3.4.19.12" evidence="3"/>
<proteinExistence type="inferred from homology"/>
<evidence type="ECO:0000256" key="5">
    <source>
        <dbReference type="ARBA" id="ARBA00022786"/>
    </source>
</evidence>
<dbReference type="GO" id="GO:0006511">
    <property type="term" value="P:ubiquitin-dependent protein catabolic process"/>
    <property type="evidence" value="ECO:0007669"/>
    <property type="project" value="InterPro"/>
</dbReference>
<comment type="catalytic activity">
    <reaction evidence="1">
        <text>Thiol-dependent hydrolysis of ester, thioester, amide, peptide and isopeptide bonds formed by the C-terminal Gly of ubiquitin (a 76-residue protein attached to proteins as an intracellular targeting signal).</text>
        <dbReference type="EC" id="3.4.19.12"/>
    </reaction>
</comment>
<keyword evidence="6" id="KW-0378">Hydrolase</keyword>
<dbReference type="RefSeq" id="XP_007827058.1">
    <property type="nucleotide sequence ID" value="XM_007828867.1"/>
</dbReference>
<evidence type="ECO:0000256" key="2">
    <source>
        <dbReference type="ARBA" id="ARBA00009326"/>
    </source>
</evidence>
<evidence type="ECO:0000256" key="8">
    <source>
        <dbReference type="PROSITE-ProRule" id="PRU01393"/>
    </source>
</evidence>
<protein>
    <recommendedName>
        <fullName evidence="3">ubiquitinyl hydrolase 1</fullName>
        <ecNumber evidence="3">3.4.19.12</ecNumber>
    </recommendedName>
</protein>
<keyword evidence="7" id="KW-0788">Thiol protease</keyword>
<dbReference type="PROSITE" id="PS52048">
    <property type="entry name" value="UCH_DOMAIN"/>
    <property type="match status" value="1"/>
</dbReference>
<dbReference type="InterPro" id="IPR038765">
    <property type="entry name" value="Papain-like_cys_pep_sf"/>
</dbReference>
<dbReference type="GO" id="GO:0004843">
    <property type="term" value="F:cysteine-type deubiquitinase activity"/>
    <property type="evidence" value="ECO:0007669"/>
    <property type="project" value="UniProtKB-EC"/>
</dbReference>
<dbReference type="AlphaFoldDB" id="W3XK86"/>
<comment type="similarity">
    <text evidence="2 8">Belongs to the peptidase C12 family.</text>
</comment>
<keyword evidence="5" id="KW-0833">Ubl conjugation pathway</keyword>
<name>W3XK86_PESFW</name>